<sequence>MSDYTTISLRKEFVADVEEYIDDEPFGSVKEFVKHVVVQEMESDDEISEAEARRIGQKLRDLGYME</sequence>
<protein>
    <recommendedName>
        <fullName evidence="3">CopG family transcriptional regulator</fullName>
    </recommendedName>
</protein>
<dbReference type="EMBL" id="JNFH02000064">
    <property type="protein sequence ID" value="KDS90324.1"/>
    <property type="molecule type" value="Genomic_DNA"/>
</dbReference>
<dbReference type="Proteomes" id="UP000053331">
    <property type="component" value="Unassembled WGS sequence"/>
</dbReference>
<reference evidence="1 2" key="1">
    <citation type="journal article" date="2015" name="Genome Announc.">
        <title>Draft genome sequence of a Halorubrum H3 strain isolated from the burlinskoye salt lake (Altai Krai, Russia).</title>
        <authorList>
            <person name="Rozanov A.S."/>
            <person name="Bryanskaya A.V."/>
            <person name="Malup T.K."/>
            <person name="Kotenko A.V."/>
            <person name="Peltek S.E."/>
        </authorList>
    </citation>
    <scope>NUCLEOTIDE SEQUENCE [LARGE SCALE GENOMIC DNA]</scope>
    <source>
        <strain evidence="1 2">H3</strain>
    </source>
</reference>
<evidence type="ECO:0008006" key="3">
    <source>
        <dbReference type="Google" id="ProtNLM"/>
    </source>
</evidence>
<organism evidence="1 2">
    <name type="scientific">Halorubrum saccharovorum</name>
    <dbReference type="NCBI Taxonomy" id="2248"/>
    <lineage>
        <taxon>Archaea</taxon>
        <taxon>Methanobacteriati</taxon>
        <taxon>Methanobacteriota</taxon>
        <taxon>Stenosarchaea group</taxon>
        <taxon>Halobacteria</taxon>
        <taxon>Halobacteriales</taxon>
        <taxon>Haloferacaceae</taxon>
        <taxon>Halorubrum</taxon>
    </lineage>
</organism>
<evidence type="ECO:0000313" key="2">
    <source>
        <dbReference type="Proteomes" id="UP000053331"/>
    </source>
</evidence>
<evidence type="ECO:0000313" key="1">
    <source>
        <dbReference type="EMBL" id="KDS90324.1"/>
    </source>
</evidence>
<dbReference type="RefSeq" id="WP_050026078.1">
    <property type="nucleotide sequence ID" value="NZ_JNFH02000064.1"/>
</dbReference>
<name>A0A081ESD6_9EURY</name>
<comment type="caution">
    <text evidence="1">The sequence shown here is derived from an EMBL/GenBank/DDBJ whole genome shotgun (WGS) entry which is preliminary data.</text>
</comment>
<accession>A0A081ESD6</accession>
<dbReference type="AlphaFoldDB" id="A0A081ESD6"/>
<dbReference type="OrthoDB" id="176962at2157"/>
<gene>
    <name evidence="1" type="ORF">FK85_16330</name>
</gene>
<keyword evidence="2" id="KW-1185">Reference proteome</keyword>
<proteinExistence type="predicted"/>